<organism evidence="1 2">
    <name type="scientific">Methylomonas koyamae</name>
    <dbReference type="NCBI Taxonomy" id="702114"/>
    <lineage>
        <taxon>Bacteria</taxon>
        <taxon>Pseudomonadati</taxon>
        <taxon>Pseudomonadota</taxon>
        <taxon>Gammaproteobacteria</taxon>
        <taxon>Methylococcales</taxon>
        <taxon>Methylococcaceae</taxon>
        <taxon>Methylomonas</taxon>
    </lineage>
</organism>
<evidence type="ECO:0000313" key="2">
    <source>
        <dbReference type="Proteomes" id="UP000077857"/>
    </source>
</evidence>
<reference evidence="1 2" key="1">
    <citation type="submission" date="2016-03" db="EMBL/GenBank/DDBJ databases">
        <authorList>
            <person name="Ploux O."/>
        </authorList>
    </citation>
    <scope>NUCLEOTIDE SEQUENCE [LARGE SCALE GENOMIC DNA]</scope>
    <source>
        <strain evidence="1 2">R-45378</strain>
    </source>
</reference>
<dbReference type="EMBL" id="LUUJ01000106">
    <property type="protein sequence ID" value="OAI12807.1"/>
    <property type="molecule type" value="Genomic_DNA"/>
</dbReference>
<evidence type="ECO:0000313" key="1">
    <source>
        <dbReference type="EMBL" id="OAI12807.1"/>
    </source>
</evidence>
<comment type="caution">
    <text evidence="1">The sequence shown here is derived from an EMBL/GenBank/DDBJ whole genome shotgun (WGS) entry which is preliminary data.</text>
</comment>
<name>A0A177N469_9GAMM</name>
<sequence length="59" mass="6691">MSNINNIKSILRENGLLETIDGQFISPTIIARIIPERKKGIAVIKDKHGNRIGILRWPK</sequence>
<proteinExistence type="predicted"/>
<dbReference type="AlphaFoldDB" id="A0A177N469"/>
<dbReference type="Proteomes" id="UP000077857">
    <property type="component" value="Unassembled WGS sequence"/>
</dbReference>
<protein>
    <submittedName>
        <fullName evidence="1">Uncharacterized protein</fullName>
    </submittedName>
</protein>
<gene>
    <name evidence="1" type="ORF">A1507_18755</name>
</gene>
<accession>A0A177N469</accession>